<proteinExistence type="inferred from homology"/>
<evidence type="ECO:0000256" key="2">
    <source>
        <dbReference type="ARBA" id="ARBA00023163"/>
    </source>
</evidence>
<dbReference type="PANTHER" id="PTHR31636">
    <property type="entry name" value="OSJNBA0084A10.13 PROTEIN-RELATED"/>
    <property type="match status" value="1"/>
</dbReference>
<keyword evidence="1" id="KW-0805">Transcription regulation</keyword>
<dbReference type="Proteomes" id="UP001567538">
    <property type="component" value="Unassembled WGS sequence"/>
</dbReference>
<dbReference type="InterPro" id="IPR005202">
    <property type="entry name" value="TF_GRAS"/>
</dbReference>
<protein>
    <submittedName>
        <fullName evidence="4">DELLA protein RGL2-like</fullName>
    </submittedName>
</protein>
<evidence type="ECO:0000256" key="3">
    <source>
        <dbReference type="PROSITE-ProRule" id="PRU01191"/>
    </source>
</evidence>
<keyword evidence="2" id="KW-0804">Transcription</keyword>
<dbReference type="EMBL" id="JBEAFC010000007">
    <property type="protein sequence ID" value="KAL1548193.1"/>
    <property type="molecule type" value="Genomic_DNA"/>
</dbReference>
<organism evidence="4 5">
    <name type="scientific">Salvia divinorum</name>
    <name type="common">Maria pastora</name>
    <name type="synonym">Diviner's sage</name>
    <dbReference type="NCBI Taxonomy" id="28513"/>
    <lineage>
        <taxon>Eukaryota</taxon>
        <taxon>Viridiplantae</taxon>
        <taxon>Streptophyta</taxon>
        <taxon>Embryophyta</taxon>
        <taxon>Tracheophyta</taxon>
        <taxon>Spermatophyta</taxon>
        <taxon>Magnoliopsida</taxon>
        <taxon>eudicotyledons</taxon>
        <taxon>Gunneridae</taxon>
        <taxon>Pentapetalae</taxon>
        <taxon>asterids</taxon>
        <taxon>lamiids</taxon>
        <taxon>Lamiales</taxon>
        <taxon>Lamiaceae</taxon>
        <taxon>Nepetoideae</taxon>
        <taxon>Mentheae</taxon>
        <taxon>Salviinae</taxon>
        <taxon>Salvia</taxon>
        <taxon>Salvia subgen. Calosphace</taxon>
    </lineage>
</organism>
<gene>
    <name evidence="4" type="ORF">AAHA92_16459</name>
</gene>
<comment type="caution">
    <text evidence="3">Lacks conserved residue(s) required for the propagation of feature annotation.</text>
</comment>
<keyword evidence="5" id="KW-1185">Reference proteome</keyword>
<dbReference type="Pfam" id="PF03514">
    <property type="entry name" value="GRAS"/>
    <property type="match status" value="1"/>
</dbReference>
<evidence type="ECO:0000313" key="5">
    <source>
        <dbReference type="Proteomes" id="UP001567538"/>
    </source>
</evidence>
<evidence type="ECO:0000313" key="4">
    <source>
        <dbReference type="EMBL" id="KAL1548193.1"/>
    </source>
</evidence>
<accession>A0ABD1GYK4</accession>
<dbReference type="AlphaFoldDB" id="A0ABD1GYK4"/>
<comment type="similarity">
    <text evidence="3">Belongs to the GRAS family.</text>
</comment>
<sequence length="530" mass="59399">MLNSIFQNERLCSSGAVDDHTLEFSAMDTDSHSRGKSHLAEDFFDDFTNSAHLFHDDVLKRVASIDSPKKAFNILNKYASRCRRLNGENLNFSIDERESQMISSPSVETLIHLGAEKFIKSSSKVSDELSVLSHPYPSSVLCQSEEDCVGVRLVQSLLSCAEKVDKKEYEEAYELLLECDRMSSSRGSVVERLVFYFSEGLYERIDRETGRVTPKGLGKKFEDPLVAVRSPDETMIAFHNELPISQITKFAGMQAVVDNVGEARKVHFIDFEIRNGIQCIILMQALVDRCGNPLDSLRISAVCVGGETRAGVEATGRRLASFAGSLGLSFSFEVVVVEDLLELDEKSFSRVDVDEVVVVYAEYTLSYMIGGSDRLHHVMKVVRGLRFRVMVVAEVEANCNSPIFVERFVEAMLFYGAYFESMSVCMRSVEHRCIAEATCFGASIRNVVAAEGRERKIRHVGIGVWRAFFARFGFEETELSMSSLYQANLVVKNFASGSFFTFGIDGKSFIIGWKRTPMSSISAWRFDVPI</sequence>
<dbReference type="PROSITE" id="PS50985">
    <property type="entry name" value="GRAS"/>
    <property type="match status" value="1"/>
</dbReference>
<feature type="region of interest" description="Leucine repeat II (LRII)" evidence="3">
    <location>
        <begin position="314"/>
        <end position="346"/>
    </location>
</feature>
<reference evidence="4 5" key="1">
    <citation type="submission" date="2024-06" db="EMBL/GenBank/DDBJ databases">
        <title>A chromosome level genome sequence of Diviner's sage (Salvia divinorum).</title>
        <authorList>
            <person name="Ford S.A."/>
            <person name="Ro D.-K."/>
            <person name="Ness R.W."/>
            <person name="Phillips M.A."/>
        </authorList>
    </citation>
    <scope>NUCLEOTIDE SEQUENCE [LARGE SCALE GENOMIC DNA]</scope>
    <source>
        <strain evidence="4">SAF-2024a</strain>
        <tissue evidence="4">Leaf</tissue>
    </source>
</reference>
<name>A0ABD1GYK4_SALDI</name>
<feature type="region of interest" description="SAW" evidence="3">
    <location>
        <begin position="449"/>
        <end position="525"/>
    </location>
</feature>
<feature type="short sequence motif" description="LxCxE motif" evidence="3">
    <location>
        <begin position="158"/>
        <end position="162"/>
    </location>
</feature>
<comment type="caution">
    <text evidence="4">The sequence shown here is derived from an EMBL/GenBank/DDBJ whole genome shotgun (WGS) entry which is preliminary data.</text>
</comment>
<evidence type="ECO:0000256" key="1">
    <source>
        <dbReference type="ARBA" id="ARBA00023015"/>
    </source>
</evidence>